<dbReference type="EMBL" id="EAAA01001976">
    <property type="status" value="NOT_ANNOTATED_CDS"/>
    <property type="molecule type" value="Genomic_DNA"/>
</dbReference>
<dbReference type="InterPro" id="IPR001452">
    <property type="entry name" value="SH3_domain"/>
</dbReference>
<sequence>MSLGGMKKQLNKASQYMSEKMGETEKTKMDEEFIEMERKVDATQKAVTDLINHTREYLQPNPAVRAKMNMMNKLQGKDMKYRQVEGVLGEVMVKHGTDLGHESNFGEALKEVGEGMIQLSEIKDSLDVSVKQDFIDPFYQSFDKDMKEVLHHRKKLSGRRLDYDYKRKKGAKVPHEEVVQAEQKLDESLELAGSSMFNLLAGDVEQVRQLAALVEAQLEYHRQSADILESVNDKLNKQIEEINSKPEKERTKRQLRTSSIAPADRTPTHTTPAIPQASPRHTAPPPKGLRCRQNKYISATQPSCKAIFDFEPENEGELAFKEGEILTLVAEIDDNWFEGMSQNGDTGYFPKTYVEVVVPL</sequence>
<dbReference type="InterPro" id="IPR027267">
    <property type="entry name" value="AH/BAR_dom_sf"/>
</dbReference>
<dbReference type="Gene3D" id="1.20.1270.60">
    <property type="entry name" value="Arfaptin homology (AH) domain/BAR domain"/>
    <property type="match status" value="1"/>
</dbReference>
<dbReference type="PROSITE" id="PS51021">
    <property type="entry name" value="BAR"/>
    <property type="match status" value="1"/>
</dbReference>
<feature type="region of interest" description="Disordered" evidence="9">
    <location>
        <begin position="1"/>
        <end position="24"/>
    </location>
</feature>
<evidence type="ECO:0000256" key="3">
    <source>
        <dbReference type="ARBA" id="ARBA00006697"/>
    </source>
</evidence>
<keyword evidence="5" id="KW-0254">Endocytosis</keyword>
<dbReference type="SUPFAM" id="SSF103657">
    <property type="entry name" value="BAR/IMD domain-like"/>
    <property type="match status" value="1"/>
</dbReference>
<evidence type="ECO:0000256" key="9">
    <source>
        <dbReference type="SAM" id="MobiDB-lite"/>
    </source>
</evidence>
<dbReference type="CDD" id="cd11803">
    <property type="entry name" value="SH3_Endophilin_A"/>
    <property type="match status" value="1"/>
</dbReference>
<feature type="compositionally biased region" description="Basic and acidic residues" evidence="9">
    <location>
        <begin position="240"/>
        <end position="252"/>
    </location>
</feature>
<evidence type="ECO:0000259" key="11">
    <source>
        <dbReference type="PROSITE" id="PS51021"/>
    </source>
</evidence>
<feature type="domain" description="BAR" evidence="11">
    <location>
        <begin position="18"/>
        <end position="244"/>
    </location>
</feature>
<evidence type="ECO:0000256" key="1">
    <source>
        <dbReference type="ARBA" id="ARBA00004170"/>
    </source>
</evidence>
<dbReference type="InterPro" id="IPR050384">
    <property type="entry name" value="Endophilin_SH3RF"/>
</dbReference>
<dbReference type="FunCoup" id="F6YVL2">
    <property type="interactions" value="131"/>
</dbReference>
<dbReference type="InterPro" id="IPR004148">
    <property type="entry name" value="BAR_dom"/>
</dbReference>
<evidence type="ECO:0000256" key="6">
    <source>
        <dbReference type="ARBA" id="ARBA00023054"/>
    </source>
</evidence>
<dbReference type="Pfam" id="PF03114">
    <property type="entry name" value="BAR"/>
    <property type="match status" value="1"/>
</dbReference>
<evidence type="ECO:0000313" key="12">
    <source>
        <dbReference type="Ensembl" id="ENSCINP00000024816.2"/>
    </source>
</evidence>
<dbReference type="GO" id="GO:0016020">
    <property type="term" value="C:membrane"/>
    <property type="evidence" value="ECO:0007669"/>
    <property type="project" value="UniProtKB-SubCell"/>
</dbReference>
<proteinExistence type="inferred from homology"/>
<dbReference type="GO" id="GO:0098978">
    <property type="term" value="C:glutamatergic synapse"/>
    <property type="evidence" value="ECO:0000318"/>
    <property type="project" value="GO_Central"/>
</dbReference>
<reference evidence="12" key="3">
    <citation type="submission" date="2025-08" db="UniProtKB">
        <authorList>
            <consortium name="Ensembl"/>
        </authorList>
    </citation>
    <scope>IDENTIFICATION</scope>
</reference>
<dbReference type="STRING" id="7719.ENSCINP00000024816"/>
<dbReference type="PRINTS" id="PR00452">
    <property type="entry name" value="SH3DOMAIN"/>
</dbReference>
<protein>
    <submittedName>
        <fullName evidence="12">Endophilin-A2</fullName>
    </submittedName>
</protein>
<keyword evidence="6" id="KW-0175">Coiled coil</keyword>
<evidence type="ECO:0000256" key="7">
    <source>
        <dbReference type="ARBA" id="ARBA00023136"/>
    </source>
</evidence>
<dbReference type="GO" id="GO:0006897">
    <property type="term" value="P:endocytosis"/>
    <property type="evidence" value="ECO:0007669"/>
    <property type="project" value="UniProtKB-KW"/>
</dbReference>
<dbReference type="SMART" id="SM00326">
    <property type="entry name" value="SH3"/>
    <property type="match status" value="1"/>
</dbReference>
<reference evidence="12" key="4">
    <citation type="submission" date="2025-09" db="UniProtKB">
        <authorList>
            <consortium name="Ensembl"/>
        </authorList>
    </citation>
    <scope>IDENTIFICATION</scope>
</reference>
<dbReference type="CDD" id="cd07592">
    <property type="entry name" value="BAR_Endophilin_A"/>
    <property type="match status" value="1"/>
</dbReference>
<dbReference type="PANTHER" id="PTHR14167:SF81">
    <property type="entry name" value="ENDOPHILIN-A"/>
    <property type="match status" value="1"/>
</dbReference>
<evidence type="ECO:0000313" key="13">
    <source>
        <dbReference type="Proteomes" id="UP000008144"/>
    </source>
</evidence>
<dbReference type="GeneTree" id="ENSGT00940000154737"/>
<dbReference type="InterPro" id="IPR036028">
    <property type="entry name" value="SH3-like_dom_sf"/>
</dbReference>
<dbReference type="PANTHER" id="PTHR14167">
    <property type="entry name" value="SH3 DOMAIN-CONTAINING"/>
    <property type="match status" value="1"/>
</dbReference>
<keyword evidence="13" id="KW-1185">Reference proteome</keyword>
<dbReference type="GO" id="GO:0005769">
    <property type="term" value="C:early endosome"/>
    <property type="evidence" value="ECO:0007669"/>
    <property type="project" value="UniProtKB-SubCell"/>
</dbReference>
<feature type="domain" description="SH3" evidence="10">
    <location>
        <begin position="299"/>
        <end position="359"/>
    </location>
</feature>
<dbReference type="InParanoid" id="F6YVL2"/>
<evidence type="ECO:0000256" key="8">
    <source>
        <dbReference type="PROSITE-ProRule" id="PRU00192"/>
    </source>
</evidence>
<reference evidence="13" key="1">
    <citation type="journal article" date="2002" name="Science">
        <title>The draft genome of Ciona intestinalis: insights into chordate and vertebrate origins.</title>
        <authorList>
            <person name="Dehal P."/>
            <person name="Satou Y."/>
            <person name="Campbell R.K."/>
            <person name="Chapman J."/>
            <person name="Degnan B."/>
            <person name="De Tomaso A."/>
            <person name="Davidson B."/>
            <person name="Di Gregorio A."/>
            <person name="Gelpke M."/>
            <person name="Goodstein D.M."/>
            <person name="Harafuji N."/>
            <person name="Hastings K.E."/>
            <person name="Ho I."/>
            <person name="Hotta K."/>
            <person name="Huang W."/>
            <person name="Kawashima T."/>
            <person name="Lemaire P."/>
            <person name="Martinez D."/>
            <person name="Meinertzhagen I.A."/>
            <person name="Necula S."/>
            <person name="Nonaka M."/>
            <person name="Putnam N."/>
            <person name="Rash S."/>
            <person name="Saiga H."/>
            <person name="Satake M."/>
            <person name="Terry A."/>
            <person name="Yamada L."/>
            <person name="Wang H.G."/>
            <person name="Awazu S."/>
            <person name="Azumi K."/>
            <person name="Boore J."/>
            <person name="Branno M."/>
            <person name="Chin-Bow S."/>
            <person name="DeSantis R."/>
            <person name="Doyle S."/>
            <person name="Francino P."/>
            <person name="Keys D.N."/>
            <person name="Haga S."/>
            <person name="Hayashi H."/>
            <person name="Hino K."/>
            <person name="Imai K.S."/>
            <person name="Inaba K."/>
            <person name="Kano S."/>
            <person name="Kobayashi K."/>
            <person name="Kobayashi M."/>
            <person name="Lee B.I."/>
            <person name="Makabe K.W."/>
            <person name="Manohar C."/>
            <person name="Matassi G."/>
            <person name="Medina M."/>
            <person name="Mochizuki Y."/>
            <person name="Mount S."/>
            <person name="Morishita T."/>
            <person name="Miura S."/>
            <person name="Nakayama A."/>
            <person name="Nishizaka S."/>
            <person name="Nomoto H."/>
            <person name="Ohta F."/>
            <person name="Oishi K."/>
            <person name="Rigoutsos I."/>
            <person name="Sano M."/>
            <person name="Sasaki A."/>
            <person name="Sasakura Y."/>
            <person name="Shoguchi E."/>
            <person name="Shin-i T."/>
            <person name="Spagnuolo A."/>
            <person name="Stainier D."/>
            <person name="Suzuki M.M."/>
            <person name="Tassy O."/>
            <person name="Takatori N."/>
            <person name="Tokuoka M."/>
            <person name="Yagi K."/>
            <person name="Yoshizaki F."/>
            <person name="Wada S."/>
            <person name="Zhang C."/>
            <person name="Hyatt P.D."/>
            <person name="Larimer F."/>
            <person name="Detter C."/>
            <person name="Doggett N."/>
            <person name="Glavina T."/>
            <person name="Hawkins T."/>
            <person name="Richardson P."/>
            <person name="Lucas S."/>
            <person name="Kohara Y."/>
            <person name="Levine M."/>
            <person name="Satoh N."/>
            <person name="Rokhsar D.S."/>
        </authorList>
    </citation>
    <scope>NUCLEOTIDE SEQUENCE [LARGE SCALE GENOMIC DNA]</scope>
</reference>
<evidence type="ECO:0000256" key="5">
    <source>
        <dbReference type="ARBA" id="ARBA00022583"/>
    </source>
</evidence>
<comment type="subcellular location">
    <subcellularLocation>
        <location evidence="2">Early endosome</location>
    </subcellularLocation>
    <subcellularLocation>
        <location evidence="1">Membrane</location>
        <topology evidence="1">Peripheral membrane protein</topology>
    </subcellularLocation>
</comment>
<dbReference type="OMA" id="IQPRREY"/>
<gene>
    <name evidence="12" type="primary">LOC100183862</name>
</gene>
<reference evidence="12" key="2">
    <citation type="journal article" date="2008" name="Genome Biol.">
        <title>Improved genome assembly and evidence-based global gene model set for the chordate Ciona intestinalis: new insight into intron and operon populations.</title>
        <authorList>
            <person name="Satou Y."/>
            <person name="Mineta K."/>
            <person name="Ogasawara M."/>
            <person name="Sasakura Y."/>
            <person name="Shoguchi E."/>
            <person name="Ueno K."/>
            <person name="Yamada L."/>
            <person name="Matsumoto J."/>
            <person name="Wasserscheid J."/>
            <person name="Dewar K."/>
            <person name="Wiley G.B."/>
            <person name="Macmil S.L."/>
            <person name="Roe B.A."/>
            <person name="Zeller R.W."/>
            <person name="Hastings K.E."/>
            <person name="Lemaire P."/>
            <person name="Lindquist E."/>
            <person name="Endo T."/>
            <person name="Hotta K."/>
            <person name="Inaba K."/>
        </authorList>
    </citation>
    <scope>NUCLEOTIDE SEQUENCE [LARGE SCALE GENOMIC DNA]</scope>
    <source>
        <strain evidence="12">wild type</strain>
    </source>
</reference>
<dbReference type="GO" id="GO:0098793">
    <property type="term" value="C:presynapse"/>
    <property type="evidence" value="ECO:0000318"/>
    <property type="project" value="GO_Central"/>
</dbReference>
<accession>F6YVL2</accession>
<evidence type="ECO:0000256" key="4">
    <source>
        <dbReference type="ARBA" id="ARBA00022443"/>
    </source>
</evidence>
<dbReference type="Pfam" id="PF00018">
    <property type="entry name" value="SH3_1"/>
    <property type="match status" value="1"/>
</dbReference>
<dbReference type="PROSITE" id="PS50002">
    <property type="entry name" value="SH3"/>
    <property type="match status" value="1"/>
</dbReference>
<dbReference type="SMART" id="SM00721">
    <property type="entry name" value="BAR"/>
    <property type="match status" value="1"/>
</dbReference>
<keyword evidence="4 8" id="KW-0728">SH3 domain</keyword>
<dbReference type="Proteomes" id="UP000008144">
    <property type="component" value="Chromosome 4"/>
</dbReference>
<organism evidence="12 13">
    <name type="scientific">Ciona intestinalis</name>
    <name type="common">Transparent sea squirt</name>
    <name type="synonym">Ascidia intestinalis</name>
    <dbReference type="NCBI Taxonomy" id="7719"/>
    <lineage>
        <taxon>Eukaryota</taxon>
        <taxon>Metazoa</taxon>
        <taxon>Chordata</taxon>
        <taxon>Tunicata</taxon>
        <taxon>Ascidiacea</taxon>
        <taxon>Phlebobranchia</taxon>
        <taxon>Cionidae</taxon>
        <taxon>Ciona</taxon>
    </lineage>
</organism>
<evidence type="ECO:0000259" key="10">
    <source>
        <dbReference type="PROSITE" id="PS50002"/>
    </source>
</evidence>
<evidence type="ECO:0000256" key="2">
    <source>
        <dbReference type="ARBA" id="ARBA00004412"/>
    </source>
</evidence>
<keyword evidence="7" id="KW-0472">Membrane</keyword>
<dbReference type="Ensembl" id="ENSCINT00000025062.2">
    <property type="protein sequence ID" value="ENSCINP00000024816.2"/>
    <property type="gene ID" value="ENSCING00000003595.3"/>
</dbReference>
<feature type="region of interest" description="Disordered" evidence="9">
    <location>
        <begin position="240"/>
        <end position="289"/>
    </location>
</feature>
<dbReference type="InterPro" id="IPR035824">
    <property type="entry name" value="Endophilin_A_SH3"/>
</dbReference>
<dbReference type="SUPFAM" id="SSF50044">
    <property type="entry name" value="SH3-domain"/>
    <property type="match status" value="1"/>
</dbReference>
<dbReference type="Gene3D" id="2.30.30.40">
    <property type="entry name" value="SH3 Domains"/>
    <property type="match status" value="1"/>
</dbReference>
<dbReference type="AlphaFoldDB" id="F6YVL2"/>
<comment type="similarity">
    <text evidence="3">Belongs to the endophilin family.</text>
</comment>
<name>F6YVL2_CIOIN</name>